<gene>
    <name evidence="3" type="ORF">CAPTEDRAFT_221181</name>
</gene>
<reference evidence="3 5" key="2">
    <citation type="journal article" date="2013" name="Nature">
        <title>Insights into bilaterian evolution from three spiralian genomes.</title>
        <authorList>
            <person name="Simakov O."/>
            <person name="Marletaz F."/>
            <person name="Cho S.J."/>
            <person name="Edsinger-Gonzales E."/>
            <person name="Havlak P."/>
            <person name="Hellsten U."/>
            <person name="Kuo D.H."/>
            <person name="Larsson T."/>
            <person name="Lv J."/>
            <person name="Arendt D."/>
            <person name="Savage R."/>
            <person name="Osoegawa K."/>
            <person name="de Jong P."/>
            <person name="Grimwood J."/>
            <person name="Chapman J.A."/>
            <person name="Shapiro H."/>
            <person name="Aerts A."/>
            <person name="Otillar R.P."/>
            <person name="Terry A.Y."/>
            <person name="Boore J.L."/>
            <person name="Grigoriev I.V."/>
            <person name="Lindberg D.R."/>
            <person name="Seaver E.C."/>
            <person name="Weisblat D.A."/>
            <person name="Putnam N.H."/>
            <person name="Rokhsar D.S."/>
        </authorList>
    </citation>
    <scope>NUCLEOTIDE SEQUENCE</scope>
    <source>
        <strain evidence="3 5">I ESC-2004</strain>
    </source>
</reference>
<dbReference type="Proteomes" id="UP000014760">
    <property type="component" value="Unassembled WGS sequence"/>
</dbReference>
<dbReference type="Pfam" id="PF00582">
    <property type="entry name" value="Usp"/>
    <property type="match status" value="1"/>
</dbReference>
<dbReference type="EMBL" id="AMQN01015499">
    <property type="status" value="NOT_ANNOTATED_CDS"/>
    <property type="molecule type" value="Genomic_DNA"/>
</dbReference>
<evidence type="ECO:0000256" key="1">
    <source>
        <dbReference type="SAM" id="MobiDB-lite"/>
    </source>
</evidence>
<dbReference type="OMA" id="MVCKEES"/>
<dbReference type="SUPFAM" id="SSF52402">
    <property type="entry name" value="Adenine nucleotide alpha hydrolases-like"/>
    <property type="match status" value="1"/>
</dbReference>
<feature type="domain" description="UspA" evidence="2">
    <location>
        <begin position="12"/>
        <end position="164"/>
    </location>
</feature>
<keyword evidence="5" id="KW-1185">Reference proteome</keyword>
<dbReference type="AlphaFoldDB" id="R7T597"/>
<evidence type="ECO:0000313" key="5">
    <source>
        <dbReference type="Proteomes" id="UP000014760"/>
    </source>
</evidence>
<feature type="region of interest" description="Disordered" evidence="1">
    <location>
        <begin position="173"/>
        <end position="234"/>
    </location>
</feature>
<evidence type="ECO:0000259" key="2">
    <source>
        <dbReference type="Pfam" id="PF00582"/>
    </source>
</evidence>
<evidence type="ECO:0000313" key="4">
    <source>
        <dbReference type="EnsemblMetazoa" id="CapteP221181"/>
    </source>
</evidence>
<evidence type="ECO:0000313" key="3">
    <source>
        <dbReference type="EMBL" id="ELT88136.1"/>
    </source>
</evidence>
<dbReference type="EMBL" id="KB311963">
    <property type="protein sequence ID" value="ELT88136.1"/>
    <property type="molecule type" value="Genomic_DNA"/>
</dbReference>
<dbReference type="CDD" id="cd23659">
    <property type="entry name" value="USP_At3g01520-like"/>
    <property type="match status" value="1"/>
</dbReference>
<reference evidence="4" key="3">
    <citation type="submission" date="2015-06" db="UniProtKB">
        <authorList>
            <consortium name="EnsemblMetazoa"/>
        </authorList>
    </citation>
    <scope>IDENTIFICATION</scope>
</reference>
<dbReference type="PANTHER" id="PTHR46989">
    <property type="entry name" value="USP DOMAIN-CONTAINING PROTEIN"/>
    <property type="match status" value="1"/>
</dbReference>
<dbReference type="InterPro" id="IPR006016">
    <property type="entry name" value="UspA"/>
</dbReference>
<dbReference type="Gene3D" id="3.40.50.620">
    <property type="entry name" value="HUPs"/>
    <property type="match status" value="1"/>
</dbReference>
<dbReference type="OrthoDB" id="843225at2759"/>
<dbReference type="EnsemblMetazoa" id="CapteT221181">
    <property type="protein sequence ID" value="CapteP221181"/>
    <property type="gene ID" value="CapteG221181"/>
</dbReference>
<dbReference type="InterPro" id="IPR014729">
    <property type="entry name" value="Rossmann-like_a/b/a_fold"/>
</dbReference>
<feature type="compositionally biased region" description="Polar residues" evidence="1">
    <location>
        <begin position="201"/>
        <end position="218"/>
    </location>
</feature>
<reference evidence="5" key="1">
    <citation type="submission" date="2012-12" db="EMBL/GenBank/DDBJ databases">
        <authorList>
            <person name="Hellsten U."/>
            <person name="Grimwood J."/>
            <person name="Chapman J.A."/>
            <person name="Shapiro H."/>
            <person name="Aerts A."/>
            <person name="Otillar R.P."/>
            <person name="Terry A.Y."/>
            <person name="Boore J.L."/>
            <person name="Simakov O."/>
            <person name="Marletaz F."/>
            <person name="Cho S.-J."/>
            <person name="Edsinger-Gonzales E."/>
            <person name="Havlak P."/>
            <person name="Kuo D.-H."/>
            <person name="Larsson T."/>
            <person name="Lv J."/>
            <person name="Arendt D."/>
            <person name="Savage R."/>
            <person name="Osoegawa K."/>
            <person name="de Jong P."/>
            <person name="Lindberg D.R."/>
            <person name="Seaver E.C."/>
            <person name="Weisblat D.A."/>
            <person name="Putnam N.H."/>
            <person name="Grigoriev I.V."/>
            <person name="Rokhsar D.S."/>
        </authorList>
    </citation>
    <scope>NUCLEOTIDE SEQUENCE</scope>
    <source>
        <strain evidence="5">I ESC-2004</strain>
    </source>
</reference>
<accession>R7T597</accession>
<sequence>MTTEKAKTPEQVIVIALDASDQAENAVKWKQGQVGHIIYLEKMHRPGNRVVFVHCVELPEMSLDKAKDSHMSPGVLAGMWKEEEARTKELETNMKALLMEKSVPGVLRTATGKPGEVICRVAEEESAAMIVTGTRGMGKVRRTILGSVSDYLVHHAHCPVVVCRRPCDIKKRHASAGSEGKKSRHSSGESIKASIRKRFSSGGNKNQRSHSVSSQQSLDLDETKENEAEEAKEQ</sequence>
<protein>
    <recommendedName>
        <fullName evidence="2">UspA domain-containing protein</fullName>
    </recommendedName>
</protein>
<name>R7T597_CAPTE</name>
<organism evidence="3">
    <name type="scientific">Capitella teleta</name>
    <name type="common">Polychaete worm</name>
    <dbReference type="NCBI Taxonomy" id="283909"/>
    <lineage>
        <taxon>Eukaryota</taxon>
        <taxon>Metazoa</taxon>
        <taxon>Spiralia</taxon>
        <taxon>Lophotrochozoa</taxon>
        <taxon>Annelida</taxon>
        <taxon>Polychaeta</taxon>
        <taxon>Sedentaria</taxon>
        <taxon>Scolecida</taxon>
        <taxon>Capitellidae</taxon>
        <taxon>Capitella</taxon>
    </lineage>
</organism>
<dbReference type="InterPro" id="IPR006015">
    <property type="entry name" value="Universal_stress_UspA"/>
</dbReference>
<feature type="compositionally biased region" description="Basic and acidic residues" evidence="1">
    <location>
        <begin position="221"/>
        <end position="234"/>
    </location>
</feature>
<dbReference type="PANTHER" id="PTHR46989:SF3">
    <property type="entry name" value="USPA DOMAIN-CONTAINING PROTEIN"/>
    <property type="match status" value="1"/>
</dbReference>
<dbReference type="STRING" id="283909.R7T597"/>
<dbReference type="HOGENOM" id="CLU_1186030_0_0_1"/>
<proteinExistence type="predicted"/>
<dbReference type="PRINTS" id="PR01438">
    <property type="entry name" value="UNVRSLSTRESS"/>
</dbReference>